<proteinExistence type="predicted"/>
<sequence>MYKHIIFDFDGTLVDSTAEIMMIYNELAMKYNFKQVNQEEFNLLNNLPIKERFKALNVPMYRFLLIRKIGKEFKERYKQYLNEIHFIAEMKEVVGLLQSKGYIISVVTSNAAANVTEFLQIQGLKGFHDVRSSNGLFGKHQTLKQYMKENRLNREDILYIGDERRDILACKKCNIDVIAVTWGLDTMDSLLAEKPNYLVKQPQEIMEILTR</sequence>
<accession>A0A3G9J879</accession>
<dbReference type="Pfam" id="PF13419">
    <property type="entry name" value="HAD_2"/>
    <property type="match status" value="1"/>
</dbReference>
<dbReference type="SUPFAM" id="SSF56784">
    <property type="entry name" value="HAD-like"/>
    <property type="match status" value="1"/>
</dbReference>
<dbReference type="InterPro" id="IPR006439">
    <property type="entry name" value="HAD-SF_hydro_IA"/>
</dbReference>
<evidence type="ECO:0000313" key="1">
    <source>
        <dbReference type="EMBL" id="BBH22001.1"/>
    </source>
</evidence>
<keyword evidence="2" id="KW-1185">Reference proteome</keyword>
<dbReference type="SFLD" id="SFLDS00003">
    <property type="entry name" value="Haloacid_Dehalogenase"/>
    <property type="match status" value="1"/>
</dbReference>
<dbReference type="InterPro" id="IPR036412">
    <property type="entry name" value="HAD-like_sf"/>
</dbReference>
<dbReference type="GO" id="GO:0008967">
    <property type="term" value="F:phosphoglycolate phosphatase activity"/>
    <property type="evidence" value="ECO:0007669"/>
    <property type="project" value="TreeGrafter"/>
</dbReference>
<dbReference type="EMBL" id="AP019308">
    <property type="protein sequence ID" value="BBH22001.1"/>
    <property type="molecule type" value="Genomic_DNA"/>
</dbReference>
<dbReference type="PANTHER" id="PTHR43434:SF13">
    <property type="entry name" value="PHOSPHOGLYCOLATE PHOSPHATASE"/>
    <property type="match status" value="1"/>
</dbReference>
<gene>
    <name evidence="1" type="ORF">Back11_33460</name>
</gene>
<dbReference type="InterPro" id="IPR023198">
    <property type="entry name" value="PGP-like_dom2"/>
</dbReference>
<dbReference type="Proteomes" id="UP000275368">
    <property type="component" value="Chromosome"/>
</dbReference>
<dbReference type="SFLD" id="SFLDG01129">
    <property type="entry name" value="C1.5:_HAD__Beta-PGM__Phosphata"/>
    <property type="match status" value="1"/>
</dbReference>
<dbReference type="NCBIfam" id="TIGR01549">
    <property type="entry name" value="HAD-SF-IA-v1"/>
    <property type="match status" value="1"/>
</dbReference>
<dbReference type="OrthoDB" id="9792518at2"/>
<evidence type="ECO:0000313" key="2">
    <source>
        <dbReference type="Proteomes" id="UP000275368"/>
    </source>
</evidence>
<dbReference type="InterPro" id="IPR041492">
    <property type="entry name" value="HAD_2"/>
</dbReference>
<organism evidence="1 2">
    <name type="scientific">Paenibacillus baekrokdamisoli</name>
    <dbReference type="NCBI Taxonomy" id="1712516"/>
    <lineage>
        <taxon>Bacteria</taxon>
        <taxon>Bacillati</taxon>
        <taxon>Bacillota</taxon>
        <taxon>Bacilli</taxon>
        <taxon>Bacillales</taxon>
        <taxon>Paenibacillaceae</taxon>
        <taxon>Paenibacillus</taxon>
    </lineage>
</organism>
<dbReference type="RefSeq" id="WP_125659379.1">
    <property type="nucleotide sequence ID" value="NZ_AP019308.1"/>
</dbReference>
<reference evidence="1 2" key="1">
    <citation type="submission" date="2018-11" db="EMBL/GenBank/DDBJ databases">
        <title>Complete genome sequence of Paenibacillus baekrokdamisoli strain KCTC 33723.</title>
        <authorList>
            <person name="Kang S.W."/>
            <person name="Lee K.C."/>
            <person name="Kim K.K."/>
            <person name="Kim J.S."/>
            <person name="Kim D.S."/>
            <person name="Ko S.H."/>
            <person name="Yang S.H."/>
            <person name="Lee J.S."/>
        </authorList>
    </citation>
    <scope>NUCLEOTIDE SEQUENCE [LARGE SCALE GENOMIC DNA]</scope>
    <source>
        <strain evidence="1 2">KCTC 33723</strain>
    </source>
</reference>
<dbReference type="GO" id="GO:0006281">
    <property type="term" value="P:DNA repair"/>
    <property type="evidence" value="ECO:0007669"/>
    <property type="project" value="TreeGrafter"/>
</dbReference>
<dbReference type="Gene3D" id="1.10.150.240">
    <property type="entry name" value="Putative phosphatase, domain 2"/>
    <property type="match status" value="1"/>
</dbReference>
<dbReference type="KEGG" id="pbk:Back11_33460"/>
<dbReference type="AlphaFoldDB" id="A0A3G9J879"/>
<dbReference type="PANTHER" id="PTHR43434">
    <property type="entry name" value="PHOSPHOGLYCOLATE PHOSPHATASE"/>
    <property type="match status" value="1"/>
</dbReference>
<protein>
    <submittedName>
        <fullName evidence="1">Phosphoglycolate phosphatase</fullName>
    </submittedName>
</protein>
<dbReference type="Gene3D" id="3.40.50.1000">
    <property type="entry name" value="HAD superfamily/HAD-like"/>
    <property type="match status" value="1"/>
</dbReference>
<dbReference type="InterPro" id="IPR023214">
    <property type="entry name" value="HAD_sf"/>
</dbReference>
<dbReference type="InterPro" id="IPR050155">
    <property type="entry name" value="HAD-like_hydrolase_sf"/>
</dbReference>
<name>A0A3G9J879_9BACL</name>
<dbReference type="GO" id="GO:0005829">
    <property type="term" value="C:cytosol"/>
    <property type="evidence" value="ECO:0007669"/>
    <property type="project" value="TreeGrafter"/>
</dbReference>